<gene>
    <name evidence="1" type="ORF">BJ508DRAFT_208731</name>
</gene>
<name>A0A3N4I714_ASCIM</name>
<dbReference type="EMBL" id="ML119676">
    <property type="protein sequence ID" value="RPA81869.1"/>
    <property type="molecule type" value="Genomic_DNA"/>
</dbReference>
<sequence>VAEHTKRALIVVSSGELGCDVHEINKNLQSFLQYAATWKAVVLIDEADVFLEKRISTGANRLEQNSLVAGTVMPEIYLFELPPLTL</sequence>
<organism evidence="1 2">
    <name type="scientific">Ascobolus immersus RN42</name>
    <dbReference type="NCBI Taxonomy" id="1160509"/>
    <lineage>
        <taxon>Eukaryota</taxon>
        <taxon>Fungi</taxon>
        <taxon>Dikarya</taxon>
        <taxon>Ascomycota</taxon>
        <taxon>Pezizomycotina</taxon>
        <taxon>Pezizomycetes</taxon>
        <taxon>Pezizales</taxon>
        <taxon>Ascobolaceae</taxon>
        <taxon>Ascobolus</taxon>
    </lineage>
</organism>
<proteinExistence type="predicted"/>
<evidence type="ECO:0000313" key="2">
    <source>
        <dbReference type="Proteomes" id="UP000275078"/>
    </source>
</evidence>
<keyword evidence="2" id="KW-1185">Reference proteome</keyword>
<evidence type="ECO:0000313" key="1">
    <source>
        <dbReference type="EMBL" id="RPA81869.1"/>
    </source>
</evidence>
<accession>A0A3N4I714</accession>
<evidence type="ECO:0008006" key="3">
    <source>
        <dbReference type="Google" id="ProtNLM"/>
    </source>
</evidence>
<protein>
    <recommendedName>
        <fullName evidence="3">ATPase AAA-type core domain-containing protein</fullName>
    </recommendedName>
</protein>
<dbReference type="Proteomes" id="UP000275078">
    <property type="component" value="Unassembled WGS sequence"/>
</dbReference>
<dbReference type="OrthoDB" id="10042665at2759"/>
<dbReference type="PANTHER" id="PTHR46411">
    <property type="entry name" value="FAMILY ATPASE, PUTATIVE-RELATED"/>
    <property type="match status" value="1"/>
</dbReference>
<reference evidence="1 2" key="1">
    <citation type="journal article" date="2018" name="Nat. Ecol. Evol.">
        <title>Pezizomycetes genomes reveal the molecular basis of ectomycorrhizal truffle lifestyle.</title>
        <authorList>
            <person name="Murat C."/>
            <person name="Payen T."/>
            <person name="Noel B."/>
            <person name="Kuo A."/>
            <person name="Morin E."/>
            <person name="Chen J."/>
            <person name="Kohler A."/>
            <person name="Krizsan K."/>
            <person name="Balestrini R."/>
            <person name="Da Silva C."/>
            <person name="Montanini B."/>
            <person name="Hainaut M."/>
            <person name="Levati E."/>
            <person name="Barry K.W."/>
            <person name="Belfiori B."/>
            <person name="Cichocki N."/>
            <person name="Clum A."/>
            <person name="Dockter R.B."/>
            <person name="Fauchery L."/>
            <person name="Guy J."/>
            <person name="Iotti M."/>
            <person name="Le Tacon F."/>
            <person name="Lindquist E.A."/>
            <person name="Lipzen A."/>
            <person name="Malagnac F."/>
            <person name="Mello A."/>
            <person name="Molinier V."/>
            <person name="Miyauchi S."/>
            <person name="Poulain J."/>
            <person name="Riccioni C."/>
            <person name="Rubini A."/>
            <person name="Sitrit Y."/>
            <person name="Splivallo R."/>
            <person name="Traeger S."/>
            <person name="Wang M."/>
            <person name="Zifcakova L."/>
            <person name="Wipf D."/>
            <person name="Zambonelli A."/>
            <person name="Paolocci F."/>
            <person name="Nowrousian M."/>
            <person name="Ottonello S."/>
            <person name="Baldrian P."/>
            <person name="Spatafora J.W."/>
            <person name="Henrissat B."/>
            <person name="Nagy L.G."/>
            <person name="Aury J.M."/>
            <person name="Wincker P."/>
            <person name="Grigoriev I.V."/>
            <person name="Bonfante P."/>
            <person name="Martin F.M."/>
        </authorList>
    </citation>
    <scope>NUCLEOTIDE SEQUENCE [LARGE SCALE GENOMIC DNA]</scope>
    <source>
        <strain evidence="1 2">RN42</strain>
    </source>
</reference>
<dbReference type="Gene3D" id="3.40.50.300">
    <property type="entry name" value="P-loop containing nucleotide triphosphate hydrolases"/>
    <property type="match status" value="1"/>
</dbReference>
<dbReference type="InterPro" id="IPR027417">
    <property type="entry name" value="P-loop_NTPase"/>
</dbReference>
<dbReference type="STRING" id="1160509.A0A3N4I714"/>
<dbReference type="AlphaFoldDB" id="A0A3N4I714"/>
<feature type="non-terminal residue" evidence="1">
    <location>
        <position position="1"/>
    </location>
</feature>
<dbReference type="PANTHER" id="PTHR46411:SF3">
    <property type="entry name" value="AAA+ ATPASE DOMAIN-CONTAINING PROTEIN"/>
    <property type="match status" value="1"/>
</dbReference>